<dbReference type="Proteomes" id="UP000541444">
    <property type="component" value="Unassembled WGS sequence"/>
</dbReference>
<dbReference type="Pfam" id="PF03478">
    <property type="entry name" value="Beta-prop_KIB1-4"/>
    <property type="match status" value="1"/>
</dbReference>
<accession>A0A7J7LJ92</accession>
<reference evidence="2 3" key="1">
    <citation type="journal article" date="2020" name="IScience">
        <title>Genome Sequencing of the Endangered Kingdonia uniflora (Circaeasteraceae, Ranunculales) Reveals Potential Mechanisms of Evolutionary Specialization.</title>
        <authorList>
            <person name="Sun Y."/>
            <person name="Deng T."/>
            <person name="Zhang A."/>
            <person name="Moore M.J."/>
            <person name="Landis J.B."/>
            <person name="Lin N."/>
            <person name="Zhang H."/>
            <person name="Zhang X."/>
            <person name="Huang J."/>
            <person name="Zhang X."/>
            <person name="Sun H."/>
            <person name="Wang H."/>
        </authorList>
    </citation>
    <scope>NUCLEOTIDE SEQUENCE [LARGE SCALE GENOMIC DNA]</scope>
    <source>
        <strain evidence="2">TB1705</strain>
        <tissue evidence="2">Leaf</tissue>
    </source>
</reference>
<name>A0A7J7LJ92_9MAGN</name>
<comment type="caution">
    <text evidence="2">The sequence shown here is derived from an EMBL/GenBank/DDBJ whole genome shotgun (WGS) entry which is preliminary data.</text>
</comment>
<organism evidence="2 3">
    <name type="scientific">Kingdonia uniflora</name>
    <dbReference type="NCBI Taxonomy" id="39325"/>
    <lineage>
        <taxon>Eukaryota</taxon>
        <taxon>Viridiplantae</taxon>
        <taxon>Streptophyta</taxon>
        <taxon>Embryophyta</taxon>
        <taxon>Tracheophyta</taxon>
        <taxon>Spermatophyta</taxon>
        <taxon>Magnoliopsida</taxon>
        <taxon>Ranunculales</taxon>
        <taxon>Circaeasteraceae</taxon>
        <taxon>Kingdonia</taxon>
    </lineage>
</organism>
<proteinExistence type="predicted"/>
<feature type="domain" description="KIB1-4 beta-propeller" evidence="1">
    <location>
        <begin position="3"/>
        <end position="150"/>
    </location>
</feature>
<gene>
    <name evidence="2" type="ORF">GIB67_025416</name>
</gene>
<dbReference type="EMBL" id="JACGCM010002253">
    <property type="protein sequence ID" value="KAF6142590.1"/>
    <property type="molecule type" value="Genomic_DNA"/>
</dbReference>
<protein>
    <recommendedName>
        <fullName evidence="1">KIB1-4 beta-propeller domain-containing protein</fullName>
    </recommendedName>
</protein>
<dbReference type="AlphaFoldDB" id="A0A7J7LJ92"/>
<evidence type="ECO:0000313" key="3">
    <source>
        <dbReference type="Proteomes" id="UP000541444"/>
    </source>
</evidence>
<sequence length="152" mass="17796">MSYFTRTKIEISTLPALPPTQRDSIRKCKIVFSSNPITNIDYSVMYIDLYNWKSWFVKLSDGDRGWTKYRAQPKGYYGVEDILHYKKKLYVIASNYVNAFDPDTFDCVRTKLPSRDLCDFHVFELSGDLILFAHHHTTASIYVYRLDISEGK</sequence>
<keyword evidence="3" id="KW-1185">Reference proteome</keyword>
<evidence type="ECO:0000259" key="1">
    <source>
        <dbReference type="Pfam" id="PF03478"/>
    </source>
</evidence>
<evidence type="ECO:0000313" key="2">
    <source>
        <dbReference type="EMBL" id="KAF6142590.1"/>
    </source>
</evidence>
<dbReference type="InterPro" id="IPR005174">
    <property type="entry name" value="KIB1-4_b-propeller"/>
</dbReference>